<dbReference type="OrthoDB" id="9762420at2"/>
<reference evidence="2 3" key="1">
    <citation type="submission" date="2018-01" db="EMBL/GenBank/DDBJ databases">
        <title>Draft genome sequence of Salinispora sp. 13K206.</title>
        <authorList>
            <person name="Sahin N."/>
            <person name="Saygin H."/>
            <person name="Ay H."/>
        </authorList>
    </citation>
    <scope>NUCLEOTIDE SEQUENCE [LARGE SCALE GENOMIC DNA]</scope>
    <source>
        <strain evidence="2 3">13K206</strain>
    </source>
</reference>
<gene>
    <name evidence="2" type="ORF">C1I99_17835</name>
</gene>
<evidence type="ECO:0000313" key="2">
    <source>
        <dbReference type="EMBL" id="PZF95817.1"/>
    </source>
</evidence>
<evidence type="ECO:0000313" key="3">
    <source>
        <dbReference type="Proteomes" id="UP000248749"/>
    </source>
</evidence>
<sequence length="160" mass="16447">MNAGHVGLFPGTVHDNDDPEKKCRIKVDVPELLDGPTGWCLPALPYAGDGCGFALVPPVGTAVLVQWPRGDLSAQPVWSGANWSAGKAVEGAGPNTVVLLTPGGHRLELSDEEGALTVTCSAGPVITLDDDGVRIDNGSGATIVMQNGQVDINDGALVVR</sequence>
<keyword evidence="3" id="KW-1185">Reference proteome</keyword>
<dbReference type="InterPro" id="IPR037026">
    <property type="entry name" value="Vgr_OB-fold_dom_sf"/>
</dbReference>
<name>A0A2W2D6W6_9ACTN</name>
<dbReference type="Gene3D" id="2.40.50.230">
    <property type="entry name" value="Gp5 N-terminal domain"/>
    <property type="match status" value="1"/>
</dbReference>
<accession>A0A2W2D6W6</accession>
<dbReference type="Pfam" id="PF04717">
    <property type="entry name" value="Phage_base_V"/>
    <property type="match status" value="1"/>
</dbReference>
<evidence type="ECO:0000259" key="1">
    <source>
        <dbReference type="Pfam" id="PF04717"/>
    </source>
</evidence>
<comment type="caution">
    <text evidence="2">The sequence shown here is derived from an EMBL/GenBank/DDBJ whole genome shotgun (WGS) entry which is preliminary data.</text>
</comment>
<dbReference type="AlphaFoldDB" id="A0A2W2D6W6"/>
<dbReference type="SUPFAM" id="SSF69255">
    <property type="entry name" value="gp5 N-terminal domain-like"/>
    <property type="match status" value="1"/>
</dbReference>
<feature type="domain" description="Gp5/Type VI secretion system Vgr protein OB-fold" evidence="1">
    <location>
        <begin position="10"/>
        <end position="83"/>
    </location>
</feature>
<dbReference type="RefSeq" id="WP_111135360.1">
    <property type="nucleotide sequence ID" value="NZ_POUB01000122.1"/>
</dbReference>
<dbReference type="InterPro" id="IPR006531">
    <property type="entry name" value="Gp5/Vgr_OB"/>
</dbReference>
<protein>
    <recommendedName>
        <fullName evidence="1">Gp5/Type VI secretion system Vgr protein OB-fold domain-containing protein</fullName>
    </recommendedName>
</protein>
<dbReference type="EMBL" id="POUB01000122">
    <property type="protein sequence ID" value="PZF95817.1"/>
    <property type="molecule type" value="Genomic_DNA"/>
</dbReference>
<proteinExistence type="predicted"/>
<dbReference type="Proteomes" id="UP000248749">
    <property type="component" value="Unassembled WGS sequence"/>
</dbReference>
<organism evidence="2 3">
    <name type="scientific">Micromonospora deserti</name>
    <dbReference type="NCBI Taxonomy" id="2070366"/>
    <lineage>
        <taxon>Bacteria</taxon>
        <taxon>Bacillati</taxon>
        <taxon>Actinomycetota</taxon>
        <taxon>Actinomycetes</taxon>
        <taxon>Micromonosporales</taxon>
        <taxon>Micromonosporaceae</taxon>
        <taxon>Micromonospora</taxon>
    </lineage>
</organism>